<dbReference type="Proteomes" id="UP000268313">
    <property type="component" value="Unassembled WGS sequence"/>
</dbReference>
<name>A0A3A8KEE7_9BACT</name>
<sequence>MASVRREVLEVAGDVCQQLGRQQRLESVLERAWRSSTHFALIRRGRMRVDGADVVVPTPELKRLQRDFGRIRVVAVESLWVSSWPGTTSGSSAALWVRCRTDGGVRLPLNDESVWKEFDGWDDLQLFEGPRLKLFVCSHEGFGTVWGNERFFRDLGVVPTQRKHETYELVGEPMAPAAWSLLMQGTPIP</sequence>
<reference evidence="2" key="1">
    <citation type="submission" date="2018-09" db="EMBL/GenBank/DDBJ databases">
        <authorList>
            <person name="Livingstone P.G."/>
            <person name="Whitworth D.E."/>
        </authorList>
    </citation>
    <scope>NUCLEOTIDE SEQUENCE [LARGE SCALE GENOMIC DNA]</scope>
    <source>
        <strain evidence="2">CA043D</strain>
    </source>
</reference>
<dbReference type="EMBL" id="RAWE01000085">
    <property type="protein sequence ID" value="RKH00822.1"/>
    <property type="molecule type" value="Genomic_DNA"/>
</dbReference>
<proteinExistence type="predicted"/>
<organism evidence="1 2">
    <name type="scientific">Corallococcus carmarthensis</name>
    <dbReference type="NCBI Taxonomy" id="2316728"/>
    <lineage>
        <taxon>Bacteria</taxon>
        <taxon>Pseudomonadati</taxon>
        <taxon>Myxococcota</taxon>
        <taxon>Myxococcia</taxon>
        <taxon>Myxococcales</taxon>
        <taxon>Cystobacterineae</taxon>
        <taxon>Myxococcaceae</taxon>
        <taxon>Corallococcus</taxon>
    </lineage>
</organism>
<dbReference type="OrthoDB" id="5521759at2"/>
<dbReference type="AlphaFoldDB" id="A0A3A8KEE7"/>
<gene>
    <name evidence="1" type="ORF">D7X32_22290</name>
</gene>
<evidence type="ECO:0000313" key="1">
    <source>
        <dbReference type="EMBL" id="RKH00822.1"/>
    </source>
</evidence>
<accession>A0A3A8KEE7</accession>
<protein>
    <submittedName>
        <fullName evidence="1">Uncharacterized protein</fullName>
    </submittedName>
</protein>
<dbReference type="RefSeq" id="WP_120604583.1">
    <property type="nucleotide sequence ID" value="NZ_RAWE01000085.1"/>
</dbReference>
<evidence type="ECO:0000313" key="2">
    <source>
        <dbReference type="Proteomes" id="UP000268313"/>
    </source>
</evidence>
<keyword evidence="2" id="KW-1185">Reference proteome</keyword>
<comment type="caution">
    <text evidence="1">The sequence shown here is derived from an EMBL/GenBank/DDBJ whole genome shotgun (WGS) entry which is preliminary data.</text>
</comment>